<evidence type="ECO:0000313" key="1">
    <source>
        <dbReference type="EMBL" id="AWN03600.1"/>
    </source>
</evidence>
<dbReference type="RefSeq" id="YP_009801627.1">
    <property type="nucleotide sequence ID" value="NC_047973.1"/>
</dbReference>
<dbReference type="GeneID" id="54992143"/>
<name>A0A2U8UJ07_9CAUD</name>
<protein>
    <submittedName>
        <fullName evidence="1">Uncharacterized protein</fullName>
    </submittedName>
</protein>
<evidence type="ECO:0000313" key="2">
    <source>
        <dbReference type="Proteomes" id="UP000246630"/>
    </source>
</evidence>
<dbReference type="Proteomes" id="UP000246630">
    <property type="component" value="Segment"/>
</dbReference>
<accession>A0A2U8UJ07</accession>
<reference evidence="1 2" key="1">
    <citation type="submission" date="2018-03" db="EMBL/GenBank/DDBJ databases">
        <authorList>
            <person name="Stanton A.-C.J."/>
            <person name="Garlena R.A."/>
            <person name="Russell D.A."/>
            <person name="Pope W.H."/>
            <person name="Jacobs-Sera D."/>
            <person name="Hatfull G.F."/>
        </authorList>
    </citation>
    <scope>NUCLEOTIDE SEQUENCE [LARGE SCALE GENOMIC DNA]</scope>
</reference>
<organism evidence="1 2">
    <name type="scientific">Microbacterium phage Hyperion</name>
    <dbReference type="NCBI Taxonomy" id="2182354"/>
    <lineage>
        <taxon>Viruses</taxon>
        <taxon>Duplodnaviria</taxon>
        <taxon>Heunggongvirae</taxon>
        <taxon>Uroviricota</taxon>
        <taxon>Caudoviricetes</taxon>
        <taxon>Squashvirus</taxon>
        <taxon>Squashvirus hyperion</taxon>
    </lineage>
</organism>
<proteinExistence type="predicted"/>
<dbReference type="EMBL" id="MH153803">
    <property type="protein sequence ID" value="AWN03600.1"/>
    <property type="molecule type" value="Genomic_DNA"/>
</dbReference>
<sequence length="106" mass="11527">MSIATPREIATDALTGYALGADITREDMWQLIVDVIEAERAADFDVPEPLAGVIQVGEFNVFRNAQGERLVDVSNLNTSMDGELILVRQDGSTATIKGDWETGWSA</sequence>
<dbReference type="KEGG" id="vg:54992143"/>
<gene>
    <name evidence="1" type="primary">85</name>
    <name evidence="1" type="ORF">PBI_HYPERION_85</name>
</gene>
<keyword evidence="2" id="KW-1185">Reference proteome</keyword>